<dbReference type="InterPro" id="IPR006059">
    <property type="entry name" value="SBP"/>
</dbReference>
<dbReference type="EMBL" id="BORB01000005">
    <property type="protein sequence ID" value="GIN56490.1"/>
    <property type="molecule type" value="Genomic_DNA"/>
</dbReference>
<feature type="signal peptide" evidence="5">
    <location>
        <begin position="1"/>
        <end position="22"/>
    </location>
</feature>
<evidence type="ECO:0000256" key="4">
    <source>
        <dbReference type="ARBA" id="ARBA00022729"/>
    </source>
</evidence>
<gene>
    <name evidence="6" type="ORF">J8TS2_08090</name>
</gene>
<evidence type="ECO:0000256" key="5">
    <source>
        <dbReference type="SAM" id="SignalP"/>
    </source>
</evidence>
<dbReference type="SUPFAM" id="SSF53850">
    <property type="entry name" value="Periplasmic binding protein-like II"/>
    <property type="match status" value="1"/>
</dbReference>
<organism evidence="6 7">
    <name type="scientific">Lederbergia ruris</name>
    <dbReference type="NCBI Taxonomy" id="217495"/>
    <lineage>
        <taxon>Bacteria</taxon>
        <taxon>Bacillati</taxon>
        <taxon>Bacillota</taxon>
        <taxon>Bacilli</taxon>
        <taxon>Bacillales</taxon>
        <taxon>Bacillaceae</taxon>
        <taxon>Lederbergia</taxon>
    </lineage>
</organism>
<feature type="chain" id="PRO_5046971678" description="Extracellular solute-binding protein" evidence="5">
    <location>
        <begin position="23"/>
        <end position="443"/>
    </location>
</feature>
<dbReference type="PROSITE" id="PS51257">
    <property type="entry name" value="PROKAR_LIPOPROTEIN"/>
    <property type="match status" value="1"/>
</dbReference>
<accession>A0ABQ4KEU5</accession>
<proteinExistence type="inferred from homology"/>
<dbReference type="PANTHER" id="PTHR43649:SF31">
    <property type="entry name" value="SN-GLYCEROL-3-PHOSPHATE-BINDING PERIPLASMIC PROTEIN UGPB"/>
    <property type="match status" value="1"/>
</dbReference>
<evidence type="ECO:0000256" key="1">
    <source>
        <dbReference type="ARBA" id="ARBA00004196"/>
    </source>
</evidence>
<keyword evidence="4 5" id="KW-0732">Signal</keyword>
<comment type="caution">
    <text evidence="6">The sequence shown here is derived from an EMBL/GenBank/DDBJ whole genome shotgun (WGS) entry which is preliminary data.</text>
</comment>
<dbReference type="Pfam" id="PF01547">
    <property type="entry name" value="SBP_bac_1"/>
    <property type="match status" value="1"/>
</dbReference>
<keyword evidence="7" id="KW-1185">Reference proteome</keyword>
<keyword evidence="3" id="KW-0813">Transport</keyword>
<dbReference type="Gene3D" id="3.40.190.10">
    <property type="entry name" value="Periplasmic binding protein-like II"/>
    <property type="match status" value="1"/>
</dbReference>
<name>A0ABQ4KEU5_9BACI</name>
<sequence length="443" mass="50287">MSKFTKLFAVFVLGVMLMLALTACKSEQSVTKGEGENNDAGASEDDPIENITLNIVYPEAWEEKRFNEEIKEPVEAAFPHIKLKYLDQPIEDLLAKKIMPDIIFLGNPSGLPNFTEHGLTMDMSDLIEKHNFDLSRIEPSLLAESRMFADGKLYTLPYTRGATVLHYNKDIFDMFGVDYPKDDMTWDEIIDLAAKLTGEKNGVHYYGLQIPYASIMLDQRGVPKVDPETDEPAYTSEKYMPLYQEYLRKMERVYSIPGNVPEGDDDRDPSIGPFFGDRNVAMNPIWSQVELFSEDEDFNFDIVTYPVWKDRPGISRPSRSGNIGVAASSEHPDEAFKVIAYLFTDDVQRATARKGRASSLADPAINDDFLGDLIEERPWMEDLNINALTKHSYPTDLDHFSPYEEDAYAALEERLLDGVDINTILREAQEEAETLVKEAKEKK</sequence>
<comment type="similarity">
    <text evidence="2">Belongs to the bacterial solute-binding protein 1 family.</text>
</comment>
<protein>
    <recommendedName>
        <fullName evidence="8">Extracellular solute-binding protein</fullName>
    </recommendedName>
</protein>
<reference evidence="6 7" key="1">
    <citation type="submission" date="2021-03" db="EMBL/GenBank/DDBJ databases">
        <title>Antimicrobial resistance genes in bacteria isolated from Japanese honey, and their potential for conferring macrolide and lincosamide resistance in the American foulbrood pathogen Paenibacillus larvae.</title>
        <authorList>
            <person name="Okamoto M."/>
            <person name="Kumagai M."/>
            <person name="Kanamori H."/>
            <person name="Takamatsu D."/>
        </authorList>
    </citation>
    <scope>NUCLEOTIDE SEQUENCE [LARGE SCALE GENOMIC DNA]</scope>
    <source>
        <strain evidence="6 7">J8TS2</strain>
    </source>
</reference>
<evidence type="ECO:0008006" key="8">
    <source>
        <dbReference type="Google" id="ProtNLM"/>
    </source>
</evidence>
<evidence type="ECO:0000256" key="3">
    <source>
        <dbReference type="ARBA" id="ARBA00022448"/>
    </source>
</evidence>
<evidence type="ECO:0000313" key="7">
    <source>
        <dbReference type="Proteomes" id="UP000679950"/>
    </source>
</evidence>
<evidence type="ECO:0000256" key="2">
    <source>
        <dbReference type="ARBA" id="ARBA00008520"/>
    </source>
</evidence>
<dbReference type="RefSeq" id="WP_212965578.1">
    <property type="nucleotide sequence ID" value="NZ_BORB01000005.1"/>
</dbReference>
<comment type="subcellular location">
    <subcellularLocation>
        <location evidence="1">Cell envelope</location>
    </subcellularLocation>
</comment>
<dbReference type="PANTHER" id="PTHR43649">
    <property type="entry name" value="ARABINOSE-BINDING PROTEIN-RELATED"/>
    <property type="match status" value="1"/>
</dbReference>
<evidence type="ECO:0000313" key="6">
    <source>
        <dbReference type="EMBL" id="GIN56490.1"/>
    </source>
</evidence>
<dbReference type="InterPro" id="IPR050490">
    <property type="entry name" value="Bact_solute-bd_prot1"/>
</dbReference>
<dbReference type="Proteomes" id="UP000679950">
    <property type="component" value="Unassembled WGS sequence"/>
</dbReference>